<protein>
    <submittedName>
        <fullName evidence="2">Uncharacterized protein</fullName>
    </submittedName>
</protein>
<sequence>MIKRTAIALAFCAANILPAAADELGGLYIGTYGSEGCGEAIYCSVEINEMPGGYNFTFEVTDRSETVLCRDYGNLVSFGQRLIGKFGVHRGDLIWVTKEGGSILVEKTSDQPCQKSFPVNGRYWMLGN</sequence>
<evidence type="ECO:0000313" key="2">
    <source>
        <dbReference type="EMBL" id="CTQ47366.1"/>
    </source>
</evidence>
<reference evidence="3" key="1">
    <citation type="submission" date="2015-07" db="EMBL/GenBank/DDBJ databases">
        <authorList>
            <person name="Rodrigo-Torres Lidia"/>
            <person name="Arahal R.David."/>
        </authorList>
    </citation>
    <scope>NUCLEOTIDE SEQUENCE [LARGE SCALE GENOMIC DNA]</scope>
    <source>
        <strain evidence="3">CECT 4801</strain>
    </source>
</reference>
<keyword evidence="1" id="KW-0732">Signal</keyword>
<feature type="chain" id="PRO_5005808089" evidence="1">
    <location>
        <begin position="22"/>
        <end position="128"/>
    </location>
</feature>
<dbReference type="RefSeq" id="WP_055661404.1">
    <property type="nucleotide sequence ID" value="NZ_CXST01000006.1"/>
</dbReference>
<keyword evidence="3" id="KW-1185">Reference proteome</keyword>
<dbReference type="EMBL" id="CXST01000006">
    <property type="protein sequence ID" value="CTQ47366.1"/>
    <property type="molecule type" value="Genomic_DNA"/>
</dbReference>
<organism evidence="2 3">
    <name type="scientific">Roseibium aggregatum</name>
    <dbReference type="NCBI Taxonomy" id="187304"/>
    <lineage>
        <taxon>Bacteria</taxon>
        <taxon>Pseudomonadati</taxon>
        <taxon>Pseudomonadota</taxon>
        <taxon>Alphaproteobacteria</taxon>
        <taxon>Hyphomicrobiales</taxon>
        <taxon>Stappiaceae</taxon>
        <taxon>Roseibium</taxon>
    </lineage>
</organism>
<feature type="signal peptide" evidence="1">
    <location>
        <begin position="1"/>
        <end position="21"/>
    </location>
</feature>
<dbReference type="Proteomes" id="UP000048926">
    <property type="component" value="Unassembled WGS sequence"/>
</dbReference>
<dbReference type="AlphaFoldDB" id="A0A0M6YBA6"/>
<evidence type="ECO:0000313" key="3">
    <source>
        <dbReference type="Proteomes" id="UP000048926"/>
    </source>
</evidence>
<evidence type="ECO:0000256" key="1">
    <source>
        <dbReference type="SAM" id="SignalP"/>
    </source>
</evidence>
<gene>
    <name evidence="2" type="ORF">LAL4801_05828</name>
</gene>
<proteinExistence type="predicted"/>
<name>A0A0M6YBA6_9HYPH</name>
<accession>A0A0M6YBA6</accession>